<gene>
    <name evidence="1" type="ORF">B0H67DRAFT_640946</name>
</gene>
<keyword evidence="2" id="KW-1185">Reference proteome</keyword>
<organism evidence="1 2">
    <name type="scientific">Lasiosphaeris hirsuta</name>
    <dbReference type="NCBI Taxonomy" id="260670"/>
    <lineage>
        <taxon>Eukaryota</taxon>
        <taxon>Fungi</taxon>
        <taxon>Dikarya</taxon>
        <taxon>Ascomycota</taxon>
        <taxon>Pezizomycotina</taxon>
        <taxon>Sordariomycetes</taxon>
        <taxon>Sordariomycetidae</taxon>
        <taxon>Sordariales</taxon>
        <taxon>Lasiosphaeriaceae</taxon>
        <taxon>Lasiosphaeris</taxon>
    </lineage>
</organism>
<name>A0AA40E581_9PEZI</name>
<accession>A0AA40E581</accession>
<evidence type="ECO:0000313" key="1">
    <source>
        <dbReference type="EMBL" id="KAK0724401.1"/>
    </source>
</evidence>
<dbReference type="AlphaFoldDB" id="A0AA40E581"/>
<dbReference type="Proteomes" id="UP001172102">
    <property type="component" value="Unassembled WGS sequence"/>
</dbReference>
<proteinExistence type="predicted"/>
<evidence type="ECO:0000313" key="2">
    <source>
        <dbReference type="Proteomes" id="UP001172102"/>
    </source>
</evidence>
<comment type="caution">
    <text evidence="1">The sequence shown here is derived from an EMBL/GenBank/DDBJ whole genome shotgun (WGS) entry which is preliminary data.</text>
</comment>
<protein>
    <submittedName>
        <fullName evidence="1">Uncharacterized protein</fullName>
    </submittedName>
</protein>
<dbReference type="EMBL" id="JAUKUA010000002">
    <property type="protein sequence ID" value="KAK0724401.1"/>
    <property type="molecule type" value="Genomic_DNA"/>
</dbReference>
<reference evidence="1" key="1">
    <citation type="submission" date="2023-06" db="EMBL/GenBank/DDBJ databases">
        <title>Genome-scale phylogeny and comparative genomics of the fungal order Sordariales.</title>
        <authorList>
            <consortium name="Lawrence Berkeley National Laboratory"/>
            <person name="Hensen N."/>
            <person name="Bonometti L."/>
            <person name="Westerberg I."/>
            <person name="Brannstrom I.O."/>
            <person name="Guillou S."/>
            <person name="Cros-Aarteil S."/>
            <person name="Calhoun S."/>
            <person name="Haridas S."/>
            <person name="Kuo A."/>
            <person name="Mondo S."/>
            <person name="Pangilinan J."/>
            <person name="Riley R."/>
            <person name="Labutti K."/>
            <person name="Andreopoulos B."/>
            <person name="Lipzen A."/>
            <person name="Chen C."/>
            <person name="Yanf M."/>
            <person name="Daum C."/>
            <person name="Ng V."/>
            <person name="Clum A."/>
            <person name="Steindorff A."/>
            <person name="Ohm R."/>
            <person name="Martin F."/>
            <person name="Silar P."/>
            <person name="Natvig D."/>
            <person name="Lalanne C."/>
            <person name="Gautier V."/>
            <person name="Ament-Velasquez S.L."/>
            <person name="Kruys A."/>
            <person name="Hutchinson M.I."/>
            <person name="Powell A.J."/>
            <person name="Barry K."/>
            <person name="Miller A.N."/>
            <person name="Grigoriev I.V."/>
            <person name="Debuchy R."/>
            <person name="Gladieux P."/>
            <person name="Thoren M.H."/>
            <person name="Johannesson H."/>
        </authorList>
    </citation>
    <scope>NUCLEOTIDE SEQUENCE</scope>
    <source>
        <strain evidence="1">SMH4607-1</strain>
    </source>
</reference>
<sequence>MRPIRLQVGQHVFDALRARPRRGLETTAEFTDAEPRFIASQGRQGSGLGKGDSPLFALGGVFATVASAAQVCSKIPCSGKCASAVAAIPEVGEDFCSSYLSLEITSTVIEVSTTTSVHANIETNVSVETVTVKTSTACSSKEKRISSACSCLLSSTSSIIVSVFETSLLPWTDSVATTGGQLDIITGLNVCGAGGDCPGGSVVIRAYPAKTANSYLSIKQTLTARPSTTYAVTYLVRCLNYDTTSGMDVFYKGVRVGGNSCLDTVFNRYTGTRFTTDLTGVGELEIRFKNGASALQGLYYYADDFQAIAIAV</sequence>